<name>A0AAT9HR44_9ACTN</name>
<evidence type="ECO:0008006" key="3">
    <source>
        <dbReference type="Google" id="ProtNLM"/>
    </source>
</evidence>
<sequence length="64" mass="6791">MILEDGDEARAKARRTRGNALADGIRWATDHGADVINLSSATTPPPHTPNPARTRPSSTPCARA</sequence>
<evidence type="ECO:0000313" key="2">
    <source>
        <dbReference type="EMBL" id="BFO20045.1"/>
    </source>
</evidence>
<evidence type="ECO:0000256" key="1">
    <source>
        <dbReference type="SAM" id="MobiDB-lite"/>
    </source>
</evidence>
<reference evidence="2" key="1">
    <citation type="submission" date="2024-06" db="EMBL/GenBank/DDBJ databases">
        <authorList>
            <consortium name="consrtm"/>
            <person name="Uemura M."/>
            <person name="Terahara T."/>
        </authorList>
    </citation>
    <scope>NUCLEOTIDE SEQUENCE</scope>
    <source>
        <strain evidence="2">KM77-8</strain>
    </source>
</reference>
<dbReference type="AlphaFoldDB" id="A0AAT9HR44"/>
<organism evidence="2">
    <name type="scientific">Streptomyces haneummycinicus</name>
    <dbReference type="NCBI Taxonomy" id="3074435"/>
    <lineage>
        <taxon>Bacteria</taxon>
        <taxon>Bacillati</taxon>
        <taxon>Actinomycetota</taxon>
        <taxon>Actinomycetes</taxon>
        <taxon>Kitasatosporales</taxon>
        <taxon>Streptomycetaceae</taxon>
        <taxon>Streptomyces</taxon>
    </lineage>
</organism>
<reference evidence="2" key="2">
    <citation type="submission" date="2024-07" db="EMBL/GenBank/DDBJ databases">
        <title>Streptomyces haneummycinica sp. nov., a new antibiotic-producing actinobacterium isolated from marine sediment.</title>
        <authorList>
            <person name="Uemura M."/>
            <person name="Hamada M."/>
            <person name="Hirano S."/>
            <person name="Kobayashi K."/>
            <person name="Ohshiro T."/>
            <person name="Kobayashi T."/>
            <person name="Terahara T."/>
        </authorList>
    </citation>
    <scope>NUCLEOTIDE SEQUENCE</scope>
    <source>
        <strain evidence="2">KM77-8</strain>
    </source>
</reference>
<accession>A0AAT9HR44</accession>
<proteinExistence type="predicted"/>
<feature type="region of interest" description="Disordered" evidence="1">
    <location>
        <begin position="37"/>
        <end position="64"/>
    </location>
</feature>
<dbReference type="EMBL" id="AP035768">
    <property type="protein sequence ID" value="BFO20045.1"/>
    <property type="molecule type" value="Genomic_DNA"/>
</dbReference>
<gene>
    <name evidence="2" type="ORF">SHKM778_64330</name>
</gene>
<protein>
    <recommendedName>
        <fullName evidence="3">Peptidase S8/S53 domain-containing protein</fullName>
    </recommendedName>
</protein>